<dbReference type="InterPro" id="IPR002110">
    <property type="entry name" value="Ankyrin_rpt"/>
</dbReference>
<dbReference type="OMA" id="PQKRYMG"/>
<keyword evidence="2" id="KW-0805">Transcription regulation</keyword>
<evidence type="ECO:0000259" key="8">
    <source>
        <dbReference type="PROSITE" id="PS52003"/>
    </source>
</evidence>
<evidence type="ECO:0000256" key="2">
    <source>
        <dbReference type="ARBA" id="ARBA00023015"/>
    </source>
</evidence>
<keyword evidence="1" id="KW-0677">Repeat</keyword>
<feature type="compositionally biased region" description="Polar residues" evidence="7">
    <location>
        <begin position="177"/>
        <end position="187"/>
    </location>
</feature>
<protein>
    <recommendedName>
        <fullName evidence="8">OCA domain-containing protein</fullName>
    </recommendedName>
</protein>
<dbReference type="PROSITE" id="PS52003">
    <property type="entry name" value="OCA"/>
    <property type="match status" value="1"/>
</dbReference>
<dbReference type="Ensembl" id="ENSELUT00000036411.3">
    <property type="protein sequence ID" value="ENSELUP00000024814.1"/>
    <property type="gene ID" value="ENSELUG00000023534.3"/>
</dbReference>
<name>A0A3P8Z7N0_ESOLU</name>
<dbReference type="GO" id="GO:0005634">
    <property type="term" value="C:nucleus"/>
    <property type="evidence" value="ECO:0007669"/>
    <property type="project" value="TreeGrafter"/>
</dbReference>
<evidence type="ECO:0000256" key="6">
    <source>
        <dbReference type="PROSITE-ProRule" id="PRU00023"/>
    </source>
</evidence>
<evidence type="ECO:0000256" key="4">
    <source>
        <dbReference type="ARBA" id="ARBA00023159"/>
    </source>
</evidence>
<feature type="domain" description="OCA" evidence="8">
    <location>
        <begin position="78"/>
        <end position="100"/>
    </location>
</feature>
<evidence type="ECO:0000256" key="7">
    <source>
        <dbReference type="SAM" id="MobiDB-lite"/>
    </source>
</evidence>
<dbReference type="InParanoid" id="A0A3P8Z7N0"/>
<dbReference type="GO" id="GO:0010468">
    <property type="term" value="P:regulation of gene expression"/>
    <property type="evidence" value="ECO:0007669"/>
    <property type="project" value="TreeGrafter"/>
</dbReference>
<dbReference type="GeneTree" id="ENSGT00940000153695"/>
<dbReference type="InterPro" id="IPR047571">
    <property type="entry name" value="OCA"/>
</dbReference>
<dbReference type="Pfam" id="PF12796">
    <property type="entry name" value="Ank_2"/>
    <property type="match status" value="1"/>
</dbReference>
<feature type="compositionally biased region" description="Basic and acidic residues" evidence="7">
    <location>
        <begin position="115"/>
        <end position="130"/>
    </location>
</feature>
<dbReference type="STRING" id="8010.ENSELUP00000024814"/>
<dbReference type="Gene3D" id="1.25.40.20">
    <property type="entry name" value="Ankyrin repeat-containing domain"/>
    <property type="match status" value="1"/>
</dbReference>
<reference evidence="10" key="1">
    <citation type="journal article" date="2014" name="PLoS ONE">
        <title>The genome and linkage map of the northern pike (Esox lucius): conserved synteny revealed between the salmonid sister group and the Neoteleostei.</title>
        <authorList>
            <person name="Rondeau E.B."/>
            <person name="Minkley D.R."/>
            <person name="Leong J.S."/>
            <person name="Messmer A.M."/>
            <person name="Jantzen J.R."/>
            <person name="von Schalburg K.R."/>
            <person name="Lemon C."/>
            <person name="Bird N.H."/>
            <person name="Koop B.F."/>
        </authorList>
    </citation>
    <scope>NUCLEOTIDE SEQUENCE</scope>
</reference>
<proteinExistence type="predicted"/>
<evidence type="ECO:0000256" key="3">
    <source>
        <dbReference type="ARBA" id="ARBA00023043"/>
    </source>
</evidence>
<dbReference type="RefSeq" id="XP_010891995.1">
    <property type="nucleotide sequence ID" value="XM_010893693.3"/>
</dbReference>
<feature type="repeat" description="ANK" evidence="6">
    <location>
        <begin position="413"/>
        <end position="448"/>
    </location>
</feature>
<keyword evidence="5" id="KW-0804">Transcription</keyword>
<feature type="repeat" description="ANK" evidence="6">
    <location>
        <begin position="380"/>
        <end position="412"/>
    </location>
</feature>
<dbReference type="PANTHER" id="PTHR24124">
    <property type="entry name" value="ANKYRIN REPEAT FAMILY A"/>
    <property type="match status" value="1"/>
</dbReference>
<dbReference type="AlphaFoldDB" id="A0A3P8Z7N0"/>
<feature type="region of interest" description="Disordered" evidence="7">
    <location>
        <begin position="157"/>
        <end position="187"/>
    </location>
</feature>
<reference evidence="9" key="4">
    <citation type="submission" date="2025-09" db="UniProtKB">
        <authorList>
            <consortium name="Ensembl"/>
        </authorList>
    </citation>
    <scope>IDENTIFICATION</scope>
</reference>
<evidence type="ECO:0000313" key="10">
    <source>
        <dbReference type="Proteomes" id="UP000265140"/>
    </source>
</evidence>
<dbReference type="GO" id="GO:0070974">
    <property type="term" value="F:POU domain binding"/>
    <property type="evidence" value="ECO:0007669"/>
    <property type="project" value="InterPro"/>
</dbReference>
<dbReference type="Bgee" id="ENSELUG00000023534">
    <property type="expression patterns" value="Expressed in nose and 4 other cell types or tissues"/>
</dbReference>
<accession>A0A3P8Z7N0</accession>
<feature type="region of interest" description="Disordered" evidence="7">
    <location>
        <begin position="39"/>
        <end position="73"/>
    </location>
</feature>
<evidence type="ECO:0000256" key="1">
    <source>
        <dbReference type="ARBA" id="ARBA00022737"/>
    </source>
</evidence>
<feature type="compositionally biased region" description="Polar residues" evidence="7">
    <location>
        <begin position="43"/>
        <end position="59"/>
    </location>
</feature>
<dbReference type="Proteomes" id="UP000265140">
    <property type="component" value="Chromosome 1"/>
</dbReference>
<keyword evidence="3 6" id="KW-0040">ANK repeat</keyword>
<dbReference type="SUPFAM" id="SSF48403">
    <property type="entry name" value="Ankyrin repeat"/>
    <property type="match status" value="1"/>
</dbReference>
<dbReference type="PANTHER" id="PTHR24124:SF8">
    <property type="entry name" value="OCA DOMAIN-CONTAINING PROTEIN"/>
    <property type="match status" value="1"/>
</dbReference>
<organism evidence="9 10">
    <name type="scientific">Esox lucius</name>
    <name type="common">Northern pike</name>
    <dbReference type="NCBI Taxonomy" id="8010"/>
    <lineage>
        <taxon>Eukaryota</taxon>
        <taxon>Metazoa</taxon>
        <taxon>Chordata</taxon>
        <taxon>Craniata</taxon>
        <taxon>Vertebrata</taxon>
        <taxon>Euteleostomi</taxon>
        <taxon>Actinopterygii</taxon>
        <taxon>Neopterygii</taxon>
        <taxon>Teleostei</taxon>
        <taxon>Protacanthopterygii</taxon>
        <taxon>Esociformes</taxon>
        <taxon>Esocidae</taxon>
        <taxon>Esox</taxon>
    </lineage>
</organism>
<reference evidence="9" key="3">
    <citation type="submission" date="2025-08" db="UniProtKB">
        <authorList>
            <consortium name="Ensembl"/>
        </authorList>
    </citation>
    <scope>IDENTIFICATION</scope>
</reference>
<evidence type="ECO:0000313" key="9">
    <source>
        <dbReference type="Ensembl" id="ENSELUP00000024814.1"/>
    </source>
</evidence>
<dbReference type="GeneID" id="105024051"/>
<keyword evidence="10" id="KW-1185">Reference proteome</keyword>
<dbReference type="PROSITE" id="PS50088">
    <property type="entry name" value="ANK_REPEAT"/>
    <property type="match status" value="2"/>
</dbReference>
<dbReference type="OrthoDB" id="10252328at2759"/>
<keyword evidence="4" id="KW-0010">Activator</keyword>
<dbReference type="InterPro" id="IPR036770">
    <property type="entry name" value="Ankyrin_rpt-contain_sf"/>
</dbReference>
<dbReference type="Pfam" id="PF00023">
    <property type="entry name" value="Ank"/>
    <property type="match status" value="1"/>
</dbReference>
<sequence>MRSRHKSKEKEDKCMKIHTFEGEQNIGYRLLRGYNISMPEEPVSNSKGPNSLTGGIQTSLDERNENGKGSKRLSYDGEKRYLGVRVKMPVRDILRNIRIANGMNPKDIQGSCGKSSKDEKKRVNTKGDRRCNKRKHPTKSLEELAIIVEVLEEDLKDNKPYSPCNKSDSSKYCPKPNEQSWHTPEPLQQSYPMNLGQEKKIPQQAPNYCMPELNLSHSPSKQNTTVPPLNSQVQYVGDESDNVIPSPDSYMSYSPSSTSDYQMPSTQDSVFTLPQSCSYELDQDGACDYQGSYSPQAQNSFRQQCPSNMGQDWNSTAHFWTQLQREESLLMGVSDTEFLATDKNGRTALHKVVFQGNRTLGYAIAKRMAALHSLDVKDSEGKTALHLAAQKNQHHMVVDLIHLGASVNEKDRSGKTCLHLSAENGYIQVLEVLNNLMKEGIYVDVKATDNSGLSVLQCATVALNVTMQELERSVDPSRIRFLTLCKEQMMETLDCLLQMGSYHPTLDNHSGENAYNIGSNRDSYKCIQGVFSRSIKVNYVT</sequence>
<reference evidence="9" key="2">
    <citation type="submission" date="2020-02" db="EMBL/GenBank/DDBJ databases">
        <title>Esox lucius (northern pike) genome, fEsoLuc1, primary haplotype.</title>
        <authorList>
            <person name="Myers G."/>
            <person name="Karagic N."/>
            <person name="Meyer A."/>
            <person name="Pippel M."/>
            <person name="Reichard M."/>
            <person name="Winkler S."/>
            <person name="Tracey A."/>
            <person name="Sims Y."/>
            <person name="Howe K."/>
            <person name="Rhie A."/>
            <person name="Formenti G."/>
            <person name="Durbin R."/>
            <person name="Fedrigo O."/>
            <person name="Jarvis E.D."/>
        </authorList>
    </citation>
    <scope>NUCLEOTIDE SEQUENCE [LARGE SCALE GENOMIC DNA]</scope>
</reference>
<dbReference type="PROSITE" id="PS50297">
    <property type="entry name" value="ANK_REP_REGION"/>
    <property type="match status" value="1"/>
</dbReference>
<evidence type="ECO:0000256" key="5">
    <source>
        <dbReference type="ARBA" id="ARBA00023163"/>
    </source>
</evidence>
<dbReference type="KEGG" id="els:105024051"/>
<dbReference type="RefSeq" id="XP_010891996.1">
    <property type="nucleotide sequence ID" value="XM_010893694.3"/>
</dbReference>
<dbReference type="GO" id="GO:0003677">
    <property type="term" value="F:DNA binding"/>
    <property type="evidence" value="ECO:0007669"/>
    <property type="project" value="InterPro"/>
</dbReference>
<feature type="compositionally biased region" description="Basic and acidic residues" evidence="7">
    <location>
        <begin position="60"/>
        <end position="73"/>
    </location>
</feature>
<dbReference type="SMART" id="SM00248">
    <property type="entry name" value="ANK"/>
    <property type="match status" value="3"/>
</dbReference>
<feature type="region of interest" description="Disordered" evidence="7">
    <location>
        <begin position="105"/>
        <end position="136"/>
    </location>
</feature>